<keyword evidence="2" id="KW-0547">Nucleotide-binding</keyword>
<evidence type="ECO:0000256" key="2">
    <source>
        <dbReference type="ARBA" id="ARBA00022741"/>
    </source>
</evidence>
<reference evidence="5 6" key="1">
    <citation type="journal article" date="2021" name="Nat. Commun.">
        <title>Reductive evolution and unique predatory mode in the CPR bacterium Vampirococcus lugosii.</title>
        <authorList>
            <person name="Moreira D."/>
            <person name="Zivanovic Y."/>
            <person name="Lopez-Archilla A.I."/>
            <person name="Iniesto M."/>
            <person name="Lopez-Garcia P."/>
        </authorList>
    </citation>
    <scope>NUCLEOTIDE SEQUENCE [LARGE SCALE GENOMIC DNA]</scope>
    <source>
        <strain evidence="5">Chiprana</strain>
    </source>
</reference>
<dbReference type="PANTHER" id="PTHR30258:SF1">
    <property type="entry name" value="PROTEIN TRANSPORT PROTEIN HOFB HOMOLOG"/>
    <property type="match status" value="1"/>
</dbReference>
<organism evidence="5 6">
    <name type="scientific">Candidatus Vampirococcus lugosii</name>
    <dbReference type="NCBI Taxonomy" id="2789015"/>
    <lineage>
        <taxon>Bacteria</taxon>
        <taxon>Candidatus Absconditibacteriota</taxon>
        <taxon>Vampirococcus</taxon>
    </lineage>
</organism>
<dbReference type="CDD" id="cd01129">
    <property type="entry name" value="PulE-GspE-like"/>
    <property type="match status" value="1"/>
</dbReference>
<dbReference type="Gene3D" id="3.30.450.90">
    <property type="match status" value="1"/>
</dbReference>
<evidence type="ECO:0000313" key="5">
    <source>
        <dbReference type="EMBL" id="MBS8122550.1"/>
    </source>
</evidence>
<comment type="similarity">
    <text evidence="1">Belongs to the GSP E family.</text>
</comment>
<evidence type="ECO:0000256" key="1">
    <source>
        <dbReference type="ARBA" id="ARBA00006611"/>
    </source>
</evidence>
<dbReference type="EMBL" id="JAEDAM010000102">
    <property type="protein sequence ID" value="MBS8122550.1"/>
    <property type="molecule type" value="Genomic_DNA"/>
</dbReference>
<feature type="domain" description="Bacterial type II secretion system protein E" evidence="4">
    <location>
        <begin position="13"/>
        <end position="404"/>
    </location>
</feature>
<dbReference type="Gene3D" id="3.40.50.300">
    <property type="entry name" value="P-loop containing nucleotide triphosphate hydrolases"/>
    <property type="match status" value="1"/>
</dbReference>
<protein>
    <submittedName>
        <fullName evidence="5">Type II secretion system protein E</fullName>
    </submittedName>
</protein>
<dbReference type="Pfam" id="PF00437">
    <property type="entry name" value="T2SSE"/>
    <property type="match status" value="1"/>
</dbReference>
<name>A0ABS5QMX1_9BACT</name>
<dbReference type="InterPro" id="IPR027417">
    <property type="entry name" value="P-loop_NTPase"/>
</dbReference>
<evidence type="ECO:0000313" key="6">
    <source>
        <dbReference type="Proteomes" id="UP000680365"/>
    </source>
</evidence>
<evidence type="ECO:0000259" key="4">
    <source>
        <dbReference type="Pfam" id="PF00437"/>
    </source>
</evidence>
<evidence type="ECO:0000256" key="3">
    <source>
        <dbReference type="ARBA" id="ARBA00022840"/>
    </source>
</evidence>
<dbReference type="PANTHER" id="PTHR30258">
    <property type="entry name" value="TYPE II SECRETION SYSTEM PROTEIN GSPE-RELATED"/>
    <property type="match status" value="1"/>
</dbReference>
<gene>
    <name evidence="5" type="ORF">VAMP_178845n374</name>
</gene>
<proteinExistence type="inferred from homology"/>
<keyword evidence="3" id="KW-0067">ATP-binding</keyword>
<keyword evidence="6" id="KW-1185">Reference proteome</keyword>
<dbReference type="Proteomes" id="UP000680365">
    <property type="component" value="Unassembled WGS sequence"/>
</dbReference>
<dbReference type="InterPro" id="IPR001482">
    <property type="entry name" value="T2SS/T4SS_dom"/>
</dbReference>
<dbReference type="RefSeq" id="WP_213349973.1">
    <property type="nucleotide sequence ID" value="NZ_JAEDAM010000102.1"/>
</dbReference>
<comment type="caution">
    <text evidence="5">The sequence shown here is derived from an EMBL/GenBank/DDBJ whole genome shotgun (WGS) entry which is preliminary data.</text>
</comment>
<sequence>MNEIKTFSEPFTFLQKIILIGCQNNVSDIHINPKKDNVIINMRVADTLHTYCKIEKNDYNKFFNFIKDKAGIKYEPKEYNPKIGKIKLKLKFKGKDININLRISVITSIFGENIVIRILVDDENLLNIEKLGYINEDYEKIKSIKSFRNGLVLVSGETGSGKTTTLYSILNMFNTSKKSIYTIEDPVEYENDSFVQSELNSNNSDEEDKQALNKWIKGILRQDSDLIMISELKEKESSSICLQAANTGHLVFAGIHSNSGIGVINRLKQLGIESYLISSGLKMIIFQKIVKKLCNKCKVELDISNNSELKQDFDLLNNKNNPGGVIISGDKIYNANEKGCEFCKNGYSGLTLITEVIEIDDKLSQMIFENKSINDIKNHIIQTNNKLIYNDALVKAKNGIIDFSSLIQIKQESMF</sequence>
<accession>A0ABS5QMX1</accession>
<dbReference type="SUPFAM" id="SSF52540">
    <property type="entry name" value="P-loop containing nucleoside triphosphate hydrolases"/>
    <property type="match status" value="1"/>
</dbReference>